<keyword evidence="1" id="KW-0472">Membrane</keyword>
<proteinExistence type="predicted"/>
<keyword evidence="1" id="KW-1133">Transmembrane helix</keyword>
<accession>A0A8S5PYL8</accession>
<dbReference type="EMBL" id="BK015544">
    <property type="protein sequence ID" value="DAE12135.1"/>
    <property type="molecule type" value="Genomic_DNA"/>
</dbReference>
<sequence>MRSKVGNEGREIVADILCCVTPRRYESSFCVIPNIFRCSFIYTFILISIYYLYKGRLFNINTNIYLC</sequence>
<name>A0A8S5PYL8_9CAUD</name>
<feature type="transmembrane region" description="Helical" evidence="1">
    <location>
        <begin position="34"/>
        <end position="53"/>
    </location>
</feature>
<organism evidence="2">
    <name type="scientific">Siphoviridae sp. ctMOb8</name>
    <dbReference type="NCBI Taxonomy" id="2825460"/>
    <lineage>
        <taxon>Viruses</taxon>
        <taxon>Duplodnaviria</taxon>
        <taxon>Heunggongvirae</taxon>
        <taxon>Uroviricota</taxon>
        <taxon>Caudoviricetes</taxon>
    </lineage>
</organism>
<reference evidence="2" key="1">
    <citation type="journal article" date="2021" name="Proc. Natl. Acad. Sci. U.S.A.">
        <title>A Catalog of Tens of Thousands of Viruses from Human Metagenomes Reveals Hidden Associations with Chronic Diseases.</title>
        <authorList>
            <person name="Tisza M.J."/>
            <person name="Buck C.B."/>
        </authorList>
    </citation>
    <scope>NUCLEOTIDE SEQUENCE</scope>
    <source>
        <strain evidence="2">CtMOb8</strain>
    </source>
</reference>
<evidence type="ECO:0000256" key="1">
    <source>
        <dbReference type="SAM" id="Phobius"/>
    </source>
</evidence>
<keyword evidence="1" id="KW-0812">Transmembrane</keyword>
<evidence type="ECO:0000313" key="2">
    <source>
        <dbReference type="EMBL" id="DAE12135.1"/>
    </source>
</evidence>
<protein>
    <submittedName>
        <fullName evidence="2">Uncharacterized protein</fullName>
    </submittedName>
</protein>